<evidence type="ECO:0000313" key="3">
    <source>
        <dbReference type="Proteomes" id="UP000036403"/>
    </source>
</evidence>
<organism evidence="2 3">
    <name type="scientific">Lasius niger</name>
    <name type="common">Black garden ant</name>
    <dbReference type="NCBI Taxonomy" id="67767"/>
    <lineage>
        <taxon>Eukaryota</taxon>
        <taxon>Metazoa</taxon>
        <taxon>Ecdysozoa</taxon>
        <taxon>Arthropoda</taxon>
        <taxon>Hexapoda</taxon>
        <taxon>Insecta</taxon>
        <taxon>Pterygota</taxon>
        <taxon>Neoptera</taxon>
        <taxon>Endopterygota</taxon>
        <taxon>Hymenoptera</taxon>
        <taxon>Apocrita</taxon>
        <taxon>Aculeata</taxon>
        <taxon>Formicoidea</taxon>
        <taxon>Formicidae</taxon>
        <taxon>Formicinae</taxon>
        <taxon>Lasius</taxon>
        <taxon>Lasius</taxon>
    </lineage>
</organism>
<reference evidence="2 3" key="1">
    <citation type="submission" date="2015-04" db="EMBL/GenBank/DDBJ databases">
        <title>Lasius niger genome sequencing.</title>
        <authorList>
            <person name="Konorov E.A."/>
            <person name="Nikitin M.A."/>
            <person name="Kirill M.V."/>
            <person name="Chang P."/>
        </authorList>
    </citation>
    <scope>NUCLEOTIDE SEQUENCE [LARGE SCALE GENOMIC DNA]</scope>
    <source>
        <tissue evidence="2">Whole</tissue>
    </source>
</reference>
<dbReference type="Proteomes" id="UP000036403">
    <property type="component" value="Unassembled WGS sequence"/>
</dbReference>
<keyword evidence="3" id="KW-1185">Reference proteome</keyword>
<dbReference type="PaxDb" id="67767-A0A0J7KN40"/>
<gene>
    <name evidence="2" type="ORF">RF55_8444</name>
</gene>
<feature type="compositionally biased region" description="Polar residues" evidence="1">
    <location>
        <begin position="137"/>
        <end position="178"/>
    </location>
</feature>
<dbReference type="STRING" id="67767.A0A0J7KN40"/>
<sequence length="242" mass="26581">MKYLYPYEKEKENLSTQEQLNTAIETNRRESRRGNYTAYANDNLVGRSQHNSLPPNALPLPIGPLAIGQMDGIHRSQSPYVNGQPQQQHHPHNSQHIPLNLGQSAGSGQPSFSPPPSHSPLVSVNSPEPQREALDLANSTHRSDPVSSPNASRSPLVNMSGNTKRNSQEAFSPPTSSLKRLCVDDLPERNMRIAQMVTLREDGRKELSISVDIDGVLYEGVLQAKNDDASSTSSNSNNVKRS</sequence>
<protein>
    <submittedName>
        <fullName evidence="2">Protein dead ringer</fullName>
    </submittedName>
</protein>
<dbReference type="EMBL" id="LBMM01005277">
    <property type="protein sequence ID" value="KMQ91659.1"/>
    <property type="molecule type" value="Genomic_DNA"/>
</dbReference>
<evidence type="ECO:0000313" key="2">
    <source>
        <dbReference type="EMBL" id="KMQ91659.1"/>
    </source>
</evidence>
<comment type="caution">
    <text evidence="2">The sequence shown here is derived from an EMBL/GenBank/DDBJ whole genome shotgun (WGS) entry which is preliminary data.</text>
</comment>
<evidence type="ECO:0000256" key="1">
    <source>
        <dbReference type="SAM" id="MobiDB-lite"/>
    </source>
</evidence>
<feature type="compositionally biased region" description="Low complexity" evidence="1">
    <location>
        <begin position="84"/>
        <end position="111"/>
    </location>
</feature>
<name>A0A0J7KN40_LASNI</name>
<dbReference type="AlphaFoldDB" id="A0A0J7KN40"/>
<accession>A0A0J7KN40</accession>
<feature type="region of interest" description="Disordered" evidence="1">
    <location>
        <begin position="75"/>
        <end position="178"/>
    </location>
</feature>
<proteinExistence type="predicted"/>
<dbReference type="OrthoDB" id="10044343at2759"/>